<protein>
    <submittedName>
        <fullName evidence="3">Uncharacterized protein LOC105131046</fullName>
    </submittedName>
</protein>
<feature type="compositionally biased region" description="Low complexity" evidence="1">
    <location>
        <begin position="88"/>
        <end position="119"/>
    </location>
</feature>
<organism evidence="3">
    <name type="scientific">Rhizophora mucronata</name>
    <name type="common">Asiatic mangrove</name>
    <dbReference type="NCBI Taxonomy" id="61149"/>
    <lineage>
        <taxon>Eukaryota</taxon>
        <taxon>Viridiplantae</taxon>
        <taxon>Streptophyta</taxon>
        <taxon>Embryophyta</taxon>
        <taxon>Tracheophyta</taxon>
        <taxon>Spermatophyta</taxon>
        <taxon>Magnoliopsida</taxon>
        <taxon>eudicotyledons</taxon>
        <taxon>Gunneridae</taxon>
        <taxon>Pentapetalae</taxon>
        <taxon>rosids</taxon>
        <taxon>fabids</taxon>
        <taxon>Malpighiales</taxon>
        <taxon>Rhizophoraceae</taxon>
        <taxon>Rhizophora</taxon>
    </lineage>
</organism>
<dbReference type="InterPro" id="IPR056254">
    <property type="entry name" value="At5g58720/SDE5-like_UBA-like"/>
</dbReference>
<feature type="region of interest" description="Disordered" evidence="1">
    <location>
        <begin position="1"/>
        <end position="34"/>
    </location>
</feature>
<dbReference type="PANTHER" id="PTHR47676:SF1">
    <property type="entry name" value="SMR DOMAIN-CONTAINING PROTEIN"/>
    <property type="match status" value="1"/>
</dbReference>
<feature type="compositionally biased region" description="Basic residues" evidence="1">
    <location>
        <begin position="1"/>
        <end position="13"/>
    </location>
</feature>
<dbReference type="InterPro" id="IPR055319">
    <property type="entry name" value="At5g58720-like"/>
</dbReference>
<name>A0A2P2K3G3_RHIMU</name>
<evidence type="ECO:0000256" key="1">
    <source>
        <dbReference type="SAM" id="MobiDB-lite"/>
    </source>
</evidence>
<evidence type="ECO:0000259" key="2">
    <source>
        <dbReference type="Pfam" id="PF24767"/>
    </source>
</evidence>
<accession>A0A2P2K3G3</accession>
<feature type="domain" description="At5g58720/SDE5-like UBA-like" evidence="2">
    <location>
        <begin position="37"/>
        <end position="79"/>
    </location>
</feature>
<reference evidence="3" key="1">
    <citation type="submission" date="2018-02" db="EMBL/GenBank/DDBJ databases">
        <title>Rhizophora mucronata_Transcriptome.</title>
        <authorList>
            <person name="Meera S.P."/>
            <person name="Sreeshan A."/>
            <person name="Augustine A."/>
        </authorList>
    </citation>
    <scope>NUCLEOTIDE SEQUENCE</scope>
    <source>
        <tissue evidence="3">Leaf</tissue>
    </source>
</reference>
<evidence type="ECO:0000313" key="3">
    <source>
        <dbReference type="EMBL" id="MBX00245.1"/>
    </source>
</evidence>
<dbReference type="PANTHER" id="PTHR47676">
    <property type="entry name" value="OS01G0225100 PROTEIN"/>
    <property type="match status" value="1"/>
</dbReference>
<proteinExistence type="predicted"/>
<sequence>MKHQTKRRKKKRPAGPPRASSPAAGDVAPRDGIGIEEEESKAVIALFDAFDSILLEEASSALKEANGDVEKAAEILANSADSAAEDPSSTCSVMSGVSSSDSGLGSSSSSWGSSSGSSEGFRESNLVNRKGLRGNNKQQKRVAVTGTVSTVLGKDYVKASPRRGSAKGKEPVNGVLSKEEAEEFLCSMLDDDCDLSMAVVRDVLCQYGYNVEKALDTLLDLSTSSHQQSRVNYDSDTVNCKQDARFLFENSDSLAAGSSKCTSYSLDGELHDSFWGHGYRSSSEALASTDTPFPTSLHCNESDLPQKLLESLFNFPKSSEHEPTTMNWKNVVKKMQPLWPSVNVCPSSVGGPLQSTCGS</sequence>
<dbReference type="AlphaFoldDB" id="A0A2P2K3G3"/>
<dbReference type="EMBL" id="GGEC01019760">
    <property type="protein sequence ID" value="MBX00244.1"/>
    <property type="molecule type" value="Transcribed_RNA"/>
</dbReference>
<feature type="region of interest" description="Disordered" evidence="1">
    <location>
        <begin position="79"/>
        <end position="141"/>
    </location>
</feature>
<dbReference type="EMBL" id="GGEC01019761">
    <property type="protein sequence ID" value="MBX00245.1"/>
    <property type="molecule type" value="Transcribed_RNA"/>
</dbReference>
<dbReference type="Pfam" id="PF24767">
    <property type="entry name" value="UBA_At5g58720"/>
    <property type="match status" value="1"/>
</dbReference>